<name>A0ABR6PTU7_9SPHI</name>
<accession>A0ABR6PTU7</accession>
<evidence type="ECO:0000313" key="3">
    <source>
        <dbReference type="EMBL" id="MBB6113061.1"/>
    </source>
</evidence>
<dbReference type="InterPro" id="IPR010496">
    <property type="entry name" value="AL/BT2_dom"/>
</dbReference>
<dbReference type="Pfam" id="PF06439">
    <property type="entry name" value="3keto-disac_hyd"/>
    <property type="match status" value="1"/>
</dbReference>
<reference evidence="3 4" key="1">
    <citation type="submission" date="2020-08" db="EMBL/GenBank/DDBJ databases">
        <title>Genomic Encyclopedia of Type Strains, Phase IV (KMG-V): Genome sequencing to study the core and pangenomes of soil and plant-associated prokaryotes.</title>
        <authorList>
            <person name="Whitman W."/>
        </authorList>
    </citation>
    <scope>NUCLEOTIDE SEQUENCE [LARGE SCALE GENOMIC DNA]</scope>
    <source>
        <strain evidence="3 4">ANJLi2</strain>
    </source>
</reference>
<dbReference type="EMBL" id="JACHCB010000027">
    <property type="protein sequence ID" value="MBB6113061.1"/>
    <property type="molecule type" value="Genomic_DNA"/>
</dbReference>
<evidence type="ECO:0000256" key="1">
    <source>
        <dbReference type="SAM" id="SignalP"/>
    </source>
</evidence>
<proteinExistence type="predicted"/>
<protein>
    <recommendedName>
        <fullName evidence="2">3-keto-alpha-glucoside-1,2-lyase/3-keto-2-hydroxy-glucal hydratase domain-containing protein</fullName>
    </recommendedName>
</protein>
<dbReference type="Gene3D" id="2.60.120.560">
    <property type="entry name" value="Exo-inulinase, domain 1"/>
    <property type="match status" value="1"/>
</dbReference>
<feature type="chain" id="PRO_5047050620" description="3-keto-alpha-glucoside-1,2-lyase/3-keto-2-hydroxy-glucal hydratase domain-containing protein" evidence="1">
    <location>
        <begin position="24"/>
        <end position="241"/>
    </location>
</feature>
<evidence type="ECO:0000259" key="2">
    <source>
        <dbReference type="Pfam" id="PF06439"/>
    </source>
</evidence>
<feature type="signal peptide" evidence="1">
    <location>
        <begin position="1"/>
        <end position="23"/>
    </location>
</feature>
<keyword evidence="4" id="KW-1185">Reference proteome</keyword>
<gene>
    <name evidence="3" type="ORF">HDF23_005844</name>
</gene>
<dbReference type="Proteomes" id="UP000541583">
    <property type="component" value="Unassembled WGS sequence"/>
</dbReference>
<dbReference type="RefSeq" id="WP_076378891.1">
    <property type="nucleotide sequence ID" value="NZ_FTMG01000027.1"/>
</dbReference>
<comment type="caution">
    <text evidence="3">The sequence shown here is derived from an EMBL/GenBank/DDBJ whole genome shotgun (WGS) entry which is preliminary data.</text>
</comment>
<organism evidence="3 4">
    <name type="scientific">Mucilaginibacter lappiensis</name>
    <dbReference type="NCBI Taxonomy" id="354630"/>
    <lineage>
        <taxon>Bacteria</taxon>
        <taxon>Pseudomonadati</taxon>
        <taxon>Bacteroidota</taxon>
        <taxon>Sphingobacteriia</taxon>
        <taxon>Sphingobacteriales</taxon>
        <taxon>Sphingobacteriaceae</taxon>
        <taxon>Mucilaginibacter</taxon>
    </lineage>
</organism>
<sequence length="241" mass="27248">MKTKNRRVVMSVTVMALIINCYAMVGNKDNELTPAEKNAGWKLLFDGQSTAGWHLYNSKGPFTVWKAGNGELFCDPKDKSEPGDLVSDNEYKNFDLKFDWKLPKGGNSGVFINVMERKDIPTAWASGPEYQLLDKSHLDYPQPKSRSGCLFGFFPQKNPIKNKPTGEWNHSEIRQKNGKIEFFLNGVLTCSQDLKSGDWKKIVAASHFKSFPEFGKHFSGSIALQDWSTGISFRNIKIKEL</sequence>
<keyword evidence="1" id="KW-0732">Signal</keyword>
<feature type="domain" description="3-keto-alpha-glucoside-1,2-lyase/3-keto-2-hydroxy-glucal hydratase" evidence="2">
    <location>
        <begin position="40"/>
        <end position="239"/>
    </location>
</feature>
<evidence type="ECO:0000313" key="4">
    <source>
        <dbReference type="Proteomes" id="UP000541583"/>
    </source>
</evidence>